<proteinExistence type="predicted"/>
<accession>A0A763R3R6</accession>
<dbReference type="EMBL" id="DAAYJG010000045">
    <property type="protein sequence ID" value="HAG4443308.1"/>
    <property type="molecule type" value="Genomic_DNA"/>
</dbReference>
<protein>
    <submittedName>
        <fullName evidence="1">DUF1472 domain-containing protein</fullName>
    </submittedName>
</protein>
<comment type="caution">
    <text evidence="1">The sequence shown here is derived from an EMBL/GenBank/DDBJ whole genome shotgun (WGS) entry which is preliminary data.</text>
</comment>
<evidence type="ECO:0000313" key="1">
    <source>
        <dbReference type="EMBL" id="HAG4443308.1"/>
    </source>
</evidence>
<reference evidence="1" key="2">
    <citation type="submission" date="2020-02" db="EMBL/GenBank/DDBJ databases">
        <authorList>
            <consortium name="NCBI Pathogen Detection Project"/>
        </authorList>
    </citation>
    <scope>NUCLEOTIDE SEQUENCE</scope>
    <source>
        <strain evidence="1">MA.JE_S09-001075</strain>
    </source>
</reference>
<gene>
    <name evidence="1" type="ORF">G8564_004860</name>
</gene>
<name>A0A763R3R6_SALER</name>
<organism evidence="1">
    <name type="scientific">Salmonella enterica</name>
    <name type="common">Salmonella choleraesuis</name>
    <dbReference type="NCBI Taxonomy" id="28901"/>
    <lineage>
        <taxon>Bacteria</taxon>
        <taxon>Pseudomonadati</taxon>
        <taxon>Pseudomonadota</taxon>
        <taxon>Gammaproteobacteria</taxon>
        <taxon>Enterobacterales</taxon>
        <taxon>Enterobacteriaceae</taxon>
        <taxon>Salmonella</taxon>
    </lineage>
</organism>
<sequence length="27" mass="2961">MCCVYRMNRPAAGLTVVFCGRWSGKPG</sequence>
<reference evidence="1" key="1">
    <citation type="journal article" date="2018" name="Genome Biol.">
        <title>SKESA: strategic k-mer extension for scrupulous assemblies.</title>
        <authorList>
            <person name="Souvorov A."/>
            <person name="Agarwala R."/>
            <person name="Lipman D.J."/>
        </authorList>
    </citation>
    <scope>NUCLEOTIDE SEQUENCE</scope>
    <source>
        <strain evidence="1">MA.JE_S09-001075</strain>
    </source>
</reference>
<dbReference type="AlphaFoldDB" id="A0A763R3R6"/>
<feature type="non-terminal residue" evidence="1">
    <location>
        <position position="27"/>
    </location>
</feature>